<dbReference type="GO" id="GO:0005509">
    <property type="term" value="F:calcium ion binding"/>
    <property type="evidence" value="ECO:0007669"/>
    <property type="project" value="InterPro"/>
</dbReference>
<dbReference type="PANTHER" id="PTHR38340:SF1">
    <property type="entry name" value="S-LAYER PROTEIN"/>
    <property type="match status" value="1"/>
</dbReference>
<reference evidence="4" key="1">
    <citation type="submission" date="2019-11" db="EMBL/GenBank/DDBJ databases">
        <title>Genomic insights into an expanded diversity of filamentous marine cyanobacteria reveals the extraordinary biosynthetic potential of Moorea and Okeania.</title>
        <authorList>
            <person name="Ferreira Leao T."/>
            <person name="Wang M."/>
            <person name="Moss N."/>
            <person name="Da Silva R."/>
            <person name="Sanders J."/>
            <person name="Nurk S."/>
            <person name="Gurevich A."/>
            <person name="Humphrey G."/>
            <person name="Reher R."/>
            <person name="Zhu Q."/>
            <person name="Belda-Ferre P."/>
            <person name="Glukhov E."/>
            <person name="Rex R."/>
            <person name="Dorrestein P.C."/>
            <person name="Knight R."/>
            <person name="Pevzner P."/>
            <person name="Gerwick W.H."/>
            <person name="Gerwick L."/>
        </authorList>
    </citation>
    <scope>NUCLEOTIDE SEQUENCE</scope>
    <source>
        <strain evidence="4">SIO1C4</strain>
    </source>
</reference>
<comment type="subcellular location">
    <subcellularLocation>
        <location evidence="1">Secreted</location>
    </subcellularLocation>
</comment>
<comment type="caution">
    <text evidence="4">The sequence shown here is derived from an EMBL/GenBank/DDBJ whole genome shotgun (WGS) entry which is preliminary data.</text>
</comment>
<gene>
    <name evidence="4" type="ORF">F6J89_01690</name>
</gene>
<dbReference type="InterPro" id="IPR011049">
    <property type="entry name" value="Serralysin-like_metalloprot_C"/>
</dbReference>
<dbReference type="PROSITE" id="PS00330">
    <property type="entry name" value="HEMOLYSIN_CALCIUM"/>
    <property type="match status" value="1"/>
</dbReference>
<dbReference type="InterPro" id="IPR001343">
    <property type="entry name" value="Hemolysn_Ca-bd"/>
</dbReference>
<dbReference type="GO" id="GO:0005576">
    <property type="term" value="C:extracellular region"/>
    <property type="evidence" value="ECO:0007669"/>
    <property type="project" value="UniProtKB-SubCell"/>
</dbReference>
<dbReference type="InterPro" id="IPR050557">
    <property type="entry name" value="RTX_toxin/Mannuronan_C5-epim"/>
</dbReference>
<keyword evidence="2" id="KW-0964">Secreted</keyword>
<feature type="region of interest" description="Disordered" evidence="3">
    <location>
        <begin position="1"/>
        <end position="34"/>
    </location>
</feature>
<evidence type="ECO:0000313" key="4">
    <source>
        <dbReference type="EMBL" id="NER26374.1"/>
    </source>
</evidence>
<dbReference type="AlphaFoldDB" id="A0A6B3N8C9"/>
<evidence type="ECO:0000256" key="3">
    <source>
        <dbReference type="SAM" id="MobiDB-lite"/>
    </source>
</evidence>
<feature type="compositionally biased region" description="Acidic residues" evidence="3">
    <location>
        <begin position="9"/>
        <end position="21"/>
    </location>
</feature>
<protein>
    <submittedName>
        <fullName evidence="4">Calcium-binding protein</fullName>
    </submittedName>
</protein>
<dbReference type="PANTHER" id="PTHR38340">
    <property type="entry name" value="S-LAYER PROTEIN"/>
    <property type="match status" value="1"/>
</dbReference>
<name>A0A6B3N8C9_9CYAN</name>
<evidence type="ECO:0000256" key="1">
    <source>
        <dbReference type="ARBA" id="ARBA00004613"/>
    </source>
</evidence>
<dbReference type="PRINTS" id="PR00313">
    <property type="entry name" value="CABNDNGRPT"/>
</dbReference>
<accession>A0A6B3N8C9</accession>
<dbReference type="Gene3D" id="2.150.10.10">
    <property type="entry name" value="Serralysin-like metalloprotease, C-terminal"/>
    <property type="match status" value="1"/>
</dbReference>
<dbReference type="EMBL" id="JAAHFQ010000022">
    <property type="protein sequence ID" value="NER26374.1"/>
    <property type="molecule type" value="Genomic_DNA"/>
</dbReference>
<dbReference type="InterPro" id="IPR018511">
    <property type="entry name" value="Hemolysin-typ_Ca-bd_CS"/>
</dbReference>
<evidence type="ECO:0000256" key="2">
    <source>
        <dbReference type="ARBA" id="ARBA00022525"/>
    </source>
</evidence>
<organism evidence="4">
    <name type="scientific">Symploca sp. SIO1C4</name>
    <dbReference type="NCBI Taxonomy" id="2607765"/>
    <lineage>
        <taxon>Bacteria</taxon>
        <taxon>Bacillati</taxon>
        <taxon>Cyanobacteriota</taxon>
        <taxon>Cyanophyceae</taxon>
        <taxon>Coleofasciculales</taxon>
        <taxon>Coleofasciculaceae</taxon>
        <taxon>Symploca</taxon>
    </lineage>
</organism>
<sequence length="143" mass="15438">MTNRSIEMENPEGTEGDDLLEGTESNDTLIGGNGDDQLFGQNSNDILVGASGNDILVGGLGEDIFHFNYLADGIDLITDFEWSEGDKIQIYQSGFGASSTDNFSYNSDTGELSFLGTHFATLDNKPKLFLTSIDIELVSTLLP</sequence>
<proteinExistence type="predicted"/>
<dbReference type="Pfam" id="PF00353">
    <property type="entry name" value="HemolysinCabind"/>
    <property type="match status" value="1"/>
</dbReference>
<dbReference type="SUPFAM" id="SSF51120">
    <property type="entry name" value="beta-Roll"/>
    <property type="match status" value="1"/>
</dbReference>